<organism evidence="1">
    <name type="scientific">Streptomyces sp. NBC_00119</name>
    <dbReference type="NCBI Taxonomy" id="2975659"/>
    <lineage>
        <taxon>Bacteria</taxon>
        <taxon>Bacillati</taxon>
        <taxon>Actinomycetota</taxon>
        <taxon>Actinomycetes</taxon>
        <taxon>Kitasatosporales</taxon>
        <taxon>Streptomycetaceae</taxon>
        <taxon>Streptomyces</taxon>
    </lineage>
</organism>
<name>A0AAU1UK77_9ACTN</name>
<dbReference type="AlphaFoldDB" id="A0AAU1UK77"/>
<evidence type="ECO:0000313" key="1">
    <source>
        <dbReference type="EMBL" id="WTS17654.1"/>
    </source>
</evidence>
<sequence>MTQQSAPIAGASAARRRTVLGGLGAGVALAAACGSLNSAAAAGEASPSGDGCPASVTYRDKQVLVGAGAG</sequence>
<dbReference type="InterPro" id="IPR006311">
    <property type="entry name" value="TAT_signal"/>
</dbReference>
<reference evidence="1" key="1">
    <citation type="submission" date="2022-10" db="EMBL/GenBank/DDBJ databases">
        <title>The complete genomes of actinobacterial strains from the NBC collection.</title>
        <authorList>
            <person name="Joergensen T.S."/>
            <person name="Alvarez Arevalo M."/>
            <person name="Sterndorff E.B."/>
            <person name="Faurdal D."/>
            <person name="Vuksanovic O."/>
            <person name="Mourched A.-S."/>
            <person name="Charusanti P."/>
            <person name="Shaw S."/>
            <person name="Blin K."/>
            <person name="Weber T."/>
        </authorList>
    </citation>
    <scope>NUCLEOTIDE SEQUENCE</scope>
    <source>
        <strain evidence="1">NBC_00119</strain>
    </source>
</reference>
<dbReference type="EMBL" id="CP108195">
    <property type="protein sequence ID" value="WTS17654.1"/>
    <property type="molecule type" value="Genomic_DNA"/>
</dbReference>
<proteinExistence type="predicted"/>
<dbReference type="PROSITE" id="PS51318">
    <property type="entry name" value="TAT"/>
    <property type="match status" value="1"/>
</dbReference>
<accession>A0AAU1UK77</accession>
<protein>
    <submittedName>
        <fullName evidence="1">Uncharacterized protein</fullName>
    </submittedName>
</protein>
<gene>
    <name evidence="1" type="ORF">OHU69_45495</name>
</gene>